<dbReference type="Pfam" id="PF16935">
    <property type="entry name" value="Hol_Tox"/>
    <property type="match status" value="1"/>
</dbReference>
<keyword evidence="1" id="KW-0472">Membrane</keyword>
<sequence length="35" mass="3899">METYGFLLVMLGFGSFIVALLSLIIQIINAIIKKK</sequence>
<feature type="transmembrane region" description="Helical" evidence="1">
    <location>
        <begin position="6"/>
        <end position="32"/>
    </location>
</feature>
<keyword evidence="3" id="KW-1185">Reference proteome</keyword>
<dbReference type="Proteomes" id="UP001236723">
    <property type="component" value="Unassembled WGS sequence"/>
</dbReference>
<accession>A0ABU0DUI5</accession>
<dbReference type="RefSeq" id="WP_307068400.1">
    <property type="nucleotide sequence ID" value="NZ_JAUSUP010000005.1"/>
</dbReference>
<evidence type="ECO:0000256" key="1">
    <source>
        <dbReference type="SAM" id="Phobius"/>
    </source>
</evidence>
<dbReference type="InterPro" id="IPR031616">
    <property type="entry name" value="BsrE-like"/>
</dbReference>
<evidence type="ECO:0008006" key="4">
    <source>
        <dbReference type="Google" id="ProtNLM"/>
    </source>
</evidence>
<keyword evidence="1" id="KW-0812">Transmembrane</keyword>
<name>A0ABU0DUI5_9BACI</name>
<keyword evidence="1" id="KW-1133">Transmembrane helix</keyword>
<organism evidence="2 3">
    <name type="scientific">Alkalibacillus filiformis</name>
    <dbReference type="NCBI Taxonomy" id="200990"/>
    <lineage>
        <taxon>Bacteria</taxon>
        <taxon>Bacillati</taxon>
        <taxon>Bacillota</taxon>
        <taxon>Bacilli</taxon>
        <taxon>Bacillales</taxon>
        <taxon>Bacillaceae</taxon>
        <taxon>Alkalibacillus</taxon>
    </lineage>
</organism>
<proteinExistence type="predicted"/>
<gene>
    <name evidence="2" type="ORF">J2R98_001950</name>
</gene>
<reference evidence="2 3" key="1">
    <citation type="submission" date="2023-07" db="EMBL/GenBank/DDBJ databases">
        <title>Genomic Encyclopedia of Type Strains, Phase IV (KMG-IV): sequencing the most valuable type-strain genomes for metagenomic binning, comparative biology and taxonomic classification.</title>
        <authorList>
            <person name="Goeker M."/>
        </authorList>
    </citation>
    <scope>NUCLEOTIDE SEQUENCE [LARGE SCALE GENOMIC DNA]</scope>
    <source>
        <strain evidence="2 3">DSM 15448</strain>
    </source>
</reference>
<comment type="caution">
    <text evidence="2">The sequence shown here is derived from an EMBL/GenBank/DDBJ whole genome shotgun (WGS) entry which is preliminary data.</text>
</comment>
<evidence type="ECO:0000313" key="3">
    <source>
        <dbReference type="Proteomes" id="UP001236723"/>
    </source>
</evidence>
<evidence type="ECO:0000313" key="2">
    <source>
        <dbReference type="EMBL" id="MDQ0352116.1"/>
    </source>
</evidence>
<dbReference type="EMBL" id="JAUSUP010000005">
    <property type="protein sequence ID" value="MDQ0352116.1"/>
    <property type="molecule type" value="Genomic_DNA"/>
</dbReference>
<protein>
    <recommendedName>
        <fullName evidence="4">Holin-like toxin</fullName>
    </recommendedName>
</protein>